<dbReference type="GO" id="GO:0006644">
    <property type="term" value="P:phospholipid metabolic process"/>
    <property type="evidence" value="ECO:0007669"/>
    <property type="project" value="InterPro"/>
</dbReference>
<dbReference type="Proteomes" id="UP001152888">
    <property type="component" value="Unassembled WGS sequence"/>
</dbReference>
<dbReference type="GO" id="GO:0005198">
    <property type="term" value="F:structural molecule activity"/>
    <property type="evidence" value="ECO:0007669"/>
    <property type="project" value="InterPro"/>
</dbReference>
<dbReference type="InterPro" id="IPR013607">
    <property type="entry name" value="Phospholipase_A2-like"/>
</dbReference>
<dbReference type="AlphaFoldDB" id="A0A9P0PQZ8"/>
<dbReference type="Gene3D" id="1.20.90.10">
    <property type="entry name" value="Phospholipase A2 domain"/>
    <property type="match status" value="1"/>
</dbReference>
<dbReference type="Pfam" id="PF08398">
    <property type="entry name" value="Phospholip_A2_4"/>
    <property type="match status" value="1"/>
</dbReference>
<dbReference type="EMBL" id="CAKOFQ010007237">
    <property type="protein sequence ID" value="CAH1995670.1"/>
    <property type="molecule type" value="Genomic_DNA"/>
</dbReference>
<keyword evidence="3" id="KW-1185">Reference proteome</keyword>
<comment type="caution">
    <text evidence="2">The sequence shown here is derived from an EMBL/GenBank/DDBJ whole genome shotgun (WGS) entry which is preliminary data.</text>
</comment>
<proteinExistence type="predicted"/>
<reference evidence="2" key="1">
    <citation type="submission" date="2022-03" db="EMBL/GenBank/DDBJ databases">
        <authorList>
            <person name="Sayadi A."/>
        </authorList>
    </citation>
    <scope>NUCLEOTIDE SEQUENCE</scope>
</reference>
<evidence type="ECO:0000259" key="1">
    <source>
        <dbReference type="Pfam" id="PF08398"/>
    </source>
</evidence>
<organism evidence="2 3">
    <name type="scientific">Acanthoscelides obtectus</name>
    <name type="common">Bean weevil</name>
    <name type="synonym">Bruchus obtectus</name>
    <dbReference type="NCBI Taxonomy" id="200917"/>
    <lineage>
        <taxon>Eukaryota</taxon>
        <taxon>Metazoa</taxon>
        <taxon>Ecdysozoa</taxon>
        <taxon>Arthropoda</taxon>
        <taxon>Hexapoda</taxon>
        <taxon>Insecta</taxon>
        <taxon>Pterygota</taxon>
        <taxon>Neoptera</taxon>
        <taxon>Endopterygota</taxon>
        <taxon>Coleoptera</taxon>
        <taxon>Polyphaga</taxon>
        <taxon>Cucujiformia</taxon>
        <taxon>Chrysomeloidea</taxon>
        <taxon>Chrysomelidae</taxon>
        <taxon>Bruchinae</taxon>
        <taxon>Bruchini</taxon>
        <taxon>Acanthoscelides</taxon>
    </lineage>
</organism>
<dbReference type="OrthoDB" id="8034187at2759"/>
<dbReference type="GO" id="GO:0004623">
    <property type="term" value="F:phospholipase A2 activity"/>
    <property type="evidence" value="ECO:0007669"/>
    <property type="project" value="InterPro"/>
</dbReference>
<feature type="domain" description="Phospholipase A2-like" evidence="1">
    <location>
        <begin position="29"/>
        <end position="87"/>
    </location>
</feature>
<name>A0A9P0PQZ8_ACAOB</name>
<evidence type="ECO:0000313" key="3">
    <source>
        <dbReference type="Proteomes" id="UP001152888"/>
    </source>
</evidence>
<dbReference type="GO" id="GO:0050482">
    <property type="term" value="P:arachidonate secretion"/>
    <property type="evidence" value="ECO:0007669"/>
    <property type="project" value="InterPro"/>
</dbReference>
<sequence length="107" mass="12272">MLAFKRDGGGGVRGGEGVLNSLIDRLPIELHLPQFQYCGPWTHLQKQLRRGDPGINGLDAACKQHDIAYSKSSSIADRHRADEILEQQAWNRFWVVLESEVERRKFW</sequence>
<protein>
    <recommendedName>
        <fullName evidence="1">Phospholipase A2-like domain-containing protein</fullName>
    </recommendedName>
</protein>
<gene>
    <name evidence="2" type="ORF">ACAOBT_LOCUS22760</name>
</gene>
<accession>A0A9P0PQZ8</accession>
<evidence type="ECO:0000313" key="2">
    <source>
        <dbReference type="EMBL" id="CAH1995670.1"/>
    </source>
</evidence>
<dbReference type="InterPro" id="IPR036444">
    <property type="entry name" value="PLipase_A2_dom_sf"/>
</dbReference>